<dbReference type="InterPro" id="IPR019098">
    <property type="entry name" value="Histone_chaperone_domain_CHZ"/>
</dbReference>
<dbReference type="VEuPathDB" id="FungiDB:TAPDE_000097"/>
<evidence type="ECO:0000313" key="9">
    <source>
        <dbReference type="Proteomes" id="UP000013776"/>
    </source>
</evidence>
<dbReference type="Proteomes" id="UP000013776">
    <property type="component" value="Unassembled WGS sequence"/>
</dbReference>
<dbReference type="eggNOG" id="ENOG502RIST">
    <property type="taxonomic scope" value="Eukaryota"/>
</dbReference>
<feature type="region of interest" description="Disordered" evidence="6">
    <location>
        <begin position="1"/>
        <end position="109"/>
    </location>
</feature>
<evidence type="ECO:0000256" key="1">
    <source>
        <dbReference type="ARBA" id="ARBA00002212"/>
    </source>
</evidence>
<evidence type="ECO:0000256" key="4">
    <source>
        <dbReference type="ARBA" id="ARBA00023186"/>
    </source>
</evidence>
<dbReference type="GO" id="GO:0005634">
    <property type="term" value="C:nucleus"/>
    <property type="evidence" value="ECO:0007669"/>
    <property type="project" value="UniProtKB-SubCell"/>
</dbReference>
<feature type="domain" description="Histone chaperone" evidence="7">
    <location>
        <begin position="55"/>
        <end position="91"/>
    </location>
</feature>
<organism evidence="8 9">
    <name type="scientific">Taphrina deformans (strain PYCC 5710 / ATCC 11124 / CBS 356.35 / IMI 108563 / JCM 9778 / NBRC 8474)</name>
    <name type="common">Peach leaf curl fungus</name>
    <name type="synonym">Lalaria deformans</name>
    <dbReference type="NCBI Taxonomy" id="1097556"/>
    <lineage>
        <taxon>Eukaryota</taxon>
        <taxon>Fungi</taxon>
        <taxon>Dikarya</taxon>
        <taxon>Ascomycota</taxon>
        <taxon>Taphrinomycotina</taxon>
        <taxon>Taphrinomycetes</taxon>
        <taxon>Taphrinales</taxon>
        <taxon>Taphrinaceae</taxon>
        <taxon>Taphrina</taxon>
    </lineage>
</organism>
<keyword evidence="4" id="KW-0143">Chaperone</keyword>
<dbReference type="Pfam" id="PF09649">
    <property type="entry name" value="CHZ"/>
    <property type="match status" value="1"/>
</dbReference>
<comment type="subcellular location">
    <subcellularLocation>
        <location evidence="2">Nucleus</location>
    </subcellularLocation>
</comment>
<sequence length="109" mass="11896">MSDQATKSTTKSENSTQPKAEDKGKGAAPIENEEAGSDSEMEGDDSRLEEDDAEDESEDDMGEIDTSNIIESGRTRGRRVDYTKEVANVPEADDEDDDADFEEPATEES</sequence>
<gene>
    <name evidence="8" type="ORF">TAPDE_000097</name>
</gene>
<name>R4X8W9_TAPDE</name>
<keyword evidence="5" id="KW-0539">Nucleus</keyword>
<dbReference type="EMBL" id="CAHR02000002">
    <property type="protein sequence ID" value="CCG80582.1"/>
    <property type="molecule type" value="Genomic_DNA"/>
</dbReference>
<evidence type="ECO:0000259" key="7">
    <source>
        <dbReference type="SMART" id="SM01082"/>
    </source>
</evidence>
<comment type="function">
    <text evidence="1">Forms a chaperone-bound H2A.Z-H2B complex that acts as a source for SWR1 complex-dependent H2A to H2A.Z histone replacement in chromatin.</text>
</comment>
<feature type="compositionally biased region" description="Acidic residues" evidence="6">
    <location>
        <begin position="31"/>
        <end position="63"/>
    </location>
</feature>
<evidence type="ECO:0000256" key="2">
    <source>
        <dbReference type="ARBA" id="ARBA00004123"/>
    </source>
</evidence>
<evidence type="ECO:0000256" key="5">
    <source>
        <dbReference type="ARBA" id="ARBA00023242"/>
    </source>
</evidence>
<comment type="similarity">
    <text evidence="3">Belongs to the CHZ1 family.</text>
</comment>
<dbReference type="SMART" id="SM01082">
    <property type="entry name" value="CHZ"/>
    <property type="match status" value="1"/>
</dbReference>
<dbReference type="AlphaFoldDB" id="R4X8W9"/>
<evidence type="ECO:0000256" key="3">
    <source>
        <dbReference type="ARBA" id="ARBA00008057"/>
    </source>
</evidence>
<accession>R4X8W9</accession>
<dbReference type="OrthoDB" id="4174291at2759"/>
<proteinExistence type="inferred from homology"/>
<evidence type="ECO:0000313" key="8">
    <source>
        <dbReference type="EMBL" id="CCG80582.1"/>
    </source>
</evidence>
<comment type="caution">
    <text evidence="8">The sequence shown here is derived from an EMBL/GenBank/DDBJ whole genome shotgun (WGS) entry which is preliminary data.</text>
</comment>
<keyword evidence="9" id="KW-1185">Reference proteome</keyword>
<protein>
    <recommendedName>
        <fullName evidence="7">Histone chaperone domain-containing protein</fullName>
    </recommendedName>
</protein>
<reference evidence="8 9" key="1">
    <citation type="journal article" date="2013" name="MBio">
        <title>Genome sequencing of the plant pathogen Taphrina deformans, the causal agent of peach leaf curl.</title>
        <authorList>
            <person name="Cisse O.H."/>
            <person name="Almeida J.M.G.C.F."/>
            <person name="Fonseca A."/>
            <person name="Kumar A.A."/>
            <person name="Salojaervi J."/>
            <person name="Overmyer K."/>
            <person name="Hauser P.M."/>
            <person name="Pagni M."/>
        </authorList>
    </citation>
    <scope>NUCLEOTIDE SEQUENCE [LARGE SCALE GENOMIC DNA]</scope>
    <source>
        <strain evidence="9">PYCC 5710 / ATCC 11124 / CBS 356.35 / IMI 108563 / JCM 9778 / NBRC 8474</strain>
    </source>
</reference>
<dbReference type="STRING" id="1097556.R4X8W9"/>
<feature type="compositionally biased region" description="Polar residues" evidence="6">
    <location>
        <begin position="1"/>
        <end position="18"/>
    </location>
</feature>
<evidence type="ECO:0000256" key="6">
    <source>
        <dbReference type="SAM" id="MobiDB-lite"/>
    </source>
</evidence>
<feature type="compositionally biased region" description="Acidic residues" evidence="6">
    <location>
        <begin position="91"/>
        <end position="109"/>
    </location>
</feature>